<dbReference type="RefSeq" id="WP_191835162.1">
    <property type="nucleotide sequence ID" value="NZ_JAANNT010000035.1"/>
</dbReference>
<reference evidence="1 2" key="1">
    <citation type="submission" date="2020-03" db="EMBL/GenBank/DDBJ databases">
        <title>Complete genome sequence of sixteen Streptomyces strains facilitates identification of candidate genes involved in plant growth-promotion in grain legumes and cereals.</title>
        <authorList>
            <person name="Gopalakrishnan S."/>
            <person name="Thakur V."/>
            <person name="Saxena R."/>
            <person name="Vadlamudi S."/>
            <person name="Purohit S."/>
            <person name="Kumar V."/>
            <person name="Rathore A."/>
            <person name="Chitikineni A."/>
            <person name="Varshney R.K."/>
        </authorList>
    </citation>
    <scope>NUCLEOTIDE SEQUENCE [LARGE SCALE GENOMIC DNA]</scope>
    <source>
        <strain evidence="1 2">KAI-180</strain>
    </source>
</reference>
<organism evidence="1 2">
    <name type="scientific">Streptomyces odorifer</name>
    <dbReference type="NCBI Taxonomy" id="53450"/>
    <lineage>
        <taxon>Bacteria</taxon>
        <taxon>Bacillati</taxon>
        <taxon>Actinomycetota</taxon>
        <taxon>Actinomycetes</taxon>
        <taxon>Kitasatosporales</taxon>
        <taxon>Streptomycetaceae</taxon>
        <taxon>Streptomyces</taxon>
        <taxon>Streptomyces albidoflavus group</taxon>
    </lineage>
</organism>
<dbReference type="AlphaFoldDB" id="A0A7Y6F508"/>
<proteinExistence type="predicted"/>
<dbReference type="EMBL" id="JAANNT010000035">
    <property type="protein sequence ID" value="NUV31997.1"/>
    <property type="molecule type" value="Genomic_DNA"/>
</dbReference>
<accession>A0A7Y6F508</accession>
<protein>
    <submittedName>
        <fullName evidence="1">Uncharacterized protein</fullName>
    </submittedName>
</protein>
<sequence length="169" mass="18281">MTTDLTVLADAMDASAARMRRLHEGALAEQRHWLRDADPDSTVPVIRVDLVKRPLVIALRHAARLVQANGLAKGWWYDPHSGRPKGASPVCAIGALSTAITGAPTPDPMPDDAEDLDGELRDAVAILARQIESGIDDPIERIAHWNDADERTAADVASLLRRAAREVTS</sequence>
<dbReference type="InterPro" id="IPR045677">
    <property type="entry name" value="DUF6197"/>
</dbReference>
<keyword evidence="2" id="KW-1185">Reference proteome</keyword>
<evidence type="ECO:0000313" key="1">
    <source>
        <dbReference type="EMBL" id="NUV31997.1"/>
    </source>
</evidence>
<comment type="caution">
    <text evidence="1">The sequence shown here is derived from an EMBL/GenBank/DDBJ whole genome shotgun (WGS) entry which is preliminary data.</text>
</comment>
<evidence type="ECO:0000313" key="2">
    <source>
        <dbReference type="Proteomes" id="UP000540128"/>
    </source>
</evidence>
<gene>
    <name evidence="1" type="ORF">G6W59_27530</name>
</gene>
<dbReference type="Pfam" id="PF19698">
    <property type="entry name" value="DUF6197"/>
    <property type="match status" value="1"/>
</dbReference>
<name>A0A7Y6F508_9ACTN</name>
<dbReference type="Proteomes" id="UP000540128">
    <property type="component" value="Unassembled WGS sequence"/>
</dbReference>